<keyword evidence="4" id="KW-0808">Transferase</keyword>
<evidence type="ECO:0000256" key="2">
    <source>
        <dbReference type="SAM" id="MobiDB-lite"/>
    </source>
</evidence>
<dbReference type="Pfam" id="PF01035">
    <property type="entry name" value="DNA_binding_1"/>
    <property type="match status" value="1"/>
</dbReference>
<dbReference type="InterPro" id="IPR014048">
    <property type="entry name" value="MethylDNA_cys_MeTrfase_DNA-bd"/>
</dbReference>
<evidence type="ECO:0000259" key="3">
    <source>
        <dbReference type="Pfam" id="PF01035"/>
    </source>
</evidence>
<dbReference type="InterPro" id="IPR052520">
    <property type="entry name" value="ATL_DNA_repair"/>
</dbReference>
<dbReference type="PANTHER" id="PTHR42942">
    <property type="entry name" value="6-O-METHYLGUANINE DNA METHYLTRANSFERASE"/>
    <property type="match status" value="1"/>
</dbReference>
<protein>
    <submittedName>
        <fullName evidence="4">Cysteine methyltransferase</fullName>
    </submittedName>
</protein>
<dbReference type="RefSeq" id="WP_109228522.1">
    <property type="nucleotide sequence ID" value="NZ_PYHR01000002.1"/>
</dbReference>
<organism evidence="4 5">
    <name type="scientific">Serinibacter arcticus</name>
    <dbReference type="NCBI Taxonomy" id="1655435"/>
    <lineage>
        <taxon>Bacteria</taxon>
        <taxon>Bacillati</taxon>
        <taxon>Actinomycetota</taxon>
        <taxon>Actinomycetes</taxon>
        <taxon>Micrococcales</taxon>
        <taxon>Beutenbergiaceae</taxon>
        <taxon>Serinibacter</taxon>
    </lineage>
</organism>
<dbReference type="GO" id="GO:0008168">
    <property type="term" value="F:methyltransferase activity"/>
    <property type="evidence" value="ECO:0007669"/>
    <property type="project" value="UniProtKB-KW"/>
</dbReference>
<comment type="caution">
    <text evidence="4">The sequence shown here is derived from an EMBL/GenBank/DDBJ whole genome shotgun (WGS) entry which is preliminary data.</text>
</comment>
<evidence type="ECO:0000256" key="1">
    <source>
        <dbReference type="ARBA" id="ARBA00022763"/>
    </source>
</evidence>
<dbReference type="CDD" id="cd06445">
    <property type="entry name" value="ATase"/>
    <property type="match status" value="1"/>
</dbReference>
<gene>
    <name evidence="4" type="ORF">C8046_05115</name>
</gene>
<keyword evidence="5" id="KW-1185">Reference proteome</keyword>
<dbReference type="GO" id="GO:0006281">
    <property type="term" value="P:DNA repair"/>
    <property type="evidence" value="ECO:0007669"/>
    <property type="project" value="InterPro"/>
</dbReference>
<keyword evidence="4" id="KW-0489">Methyltransferase</keyword>
<dbReference type="PANTHER" id="PTHR42942:SF1">
    <property type="entry name" value="ALKYLTRANSFERASE-LIKE PROTEIN 1"/>
    <property type="match status" value="1"/>
</dbReference>
<dbReference type="AlphaFoldDB" id="A0A2U1ZT27"/>
<dbReference type="SUPFAM" id="SSF46767">
    <property type="entry name" value="Methylated DNA-protein cysteine methyltransferase, C-terminal domain"/>
    <property type="match status" value="1"/>
</dbReference>
<reference evidence="4 5" key="1">
    <citation type="submission" date="2018-03" db="EMBL/GenBank/DDBJ databases">
        <title>Genome assembly of novel Miniimonas species PCH200.</title>
        <authorList>
            <person name="Thakur V."/>
            <person name="Kumar V."/>
            <person name="Singh D."/>
        </authorList>
    </citation>
    <scope>NUCLEOTIDE SEQUENCE [LARGE SCALE GENOMIC DNA]</scope>
    <source>
        <strain evidence="4 5">PCH200</strain>
    </source>
</reference>
<dbReference type="EMBL" id="PYHR01000002">
    <property type="protein sequence ID" value="PWD50138.1"/>
    <property type="molecule type" value="Genomic_DNA"/>
</dbReference>
<feature type="domain" description="Methylated-DNA-[protein]-cysteine S-methyltransferase DNA binding" evidence="3">
    <location>
        <begin position="27"/>
        <end position="89"/>
    </location>
</feature>
<dbReference type="OrthoDB" id="9132167at2"/>
<sequence length="147" mass="15485">MSAAARDDGGDPPTPAEGEVELDDVVECVLDLAAEIPAGSVSTYGRIAVEARVRCGRGTARQVGRIMALHGDQVPWWRVVTASGAPADRVSSRALTRLRAEHVPLRGDRVDLAQALHAFALPVPAAPLLDDLPSDDATSDDQEATRA</sequence>
<dbReference type="Proteomes" id="UP000245166">
    <property type="component" value="Unassembled WGS sequence"/>
</dbReference>
<accession>A0A2U1ZT27</accession>
<keyword evidence="1" id="KW-0227">DNA damage</keyword>
<dbReference type="GO" id="GO:0032259">
    <property type="term" value="P:methylation"/>
    <property type="evidence" value="ECO:0007669"/>
    <property type="project" value="UniProtKB-KW"/>
</dbReference>
<feature type="region of interest" description="Disordered" evidence="2">
    <location>
        <begin position="1"/>
        <end position="20"/>
    </location>
</feature>
<proteinExistence type="predicted"/>
<dbReference type="Gene3D" id="1.10.10.10">
    <property type="entry name" value="Winged helix-like DNA-binding domain superfamily/Winged helix DNA-binding domain"/>
    <property type="match status" value="1"/>
</dbReference>
<dbReference type="InterPro" id="IPR036388">
    <property type="entry name" value="WH-like_DNA-bd_sf"/>
</dbReference>
<name>A0A2U1ZT27_9MICO</name>
<evidence type="ECO:0000313" key="4">
    <source>
        <dbReference type="EMBL" id="PWD50138.1"/>
    </source>
</evidence>
<dbReference type="InterPro" id="IPR036217">
    <property type="entry name" value="MethylDNA_cys_MeTrfase_DNAb"/>
</dbReference>
<evidence type="ECO:0000313" key="5">
    <source>
        <dbReference type="Proteomes" id="UP000245166"/>
    </source>
</evidence>